<evidence type="ECO:0000313" key="2">
    <source>
        <dbReference type="Proteomes" id="UP000011944"/>
    </source>
</evidence>
<name>M1ZVN1_CLOBO</name>
<proteinExistence type="predicted"/>
<sequence>MNEFRCPKCQKLLFKYKLKGELNLEIKCTRCRTFTNTALNKITLTNRYDFHKMNNN</sequence>
<evidence type="ECO:0000313" key="1">
    <source>
        <dbReference type="EMBL" id="EKN40730.1"/>
    </source>
</evidence>
<reference evidence="1 2" key="1">
    <citation type="submission" date="2012-10" db="EMBL/GenBank/DDBJ databases">
        <authorList>
            <person name="Strain E.A."/>
            <person name="Brown E."/>
            <person name="Allard M.W."/>
            <person name="Gonzalez-Escalona N."/>
            <person name="Timme R."/>
        </authorList>
    </citation>
    <scope>NUCLEOTIDE SEQUENCE [LARGE SCALE GENOMIC DNA]</scope>
    <source>
        <strain evidence="1 2">CFSAN001627</strain>
    </source>
</reference>
<dbReference type="EMBL" id="AMXI01001077">
    <property type="protein sequence ID" value="EKN40730.1"/>
    <property type="molecule type" value="Genomic_DNA"/>
</dbReference>
<dbReference type="PATRIC" id="fig|1232189.3.peg.2779"/>
<reference evidence="1 2" key="2">
    <citation type="submission" date="2013-03" db="EMBL/GenBank/DDBJ databases">
        <title>Diversity in Clostridium botulinum.</title>
        <authorList>
            <person name="Timme R.E."/>
            <person name="Allard M."/>
            <person name="Luo Y."/>
            <person name="Strain E."/>
            <person name="Gonzalez-Escalona N."/>
            <person name="Brown E."/>
        </authorList>
    </citation>
    <scope>NUCLEOTIDE SEQUENCE [LARGE SCALE GENOMIC DNA]</scope>
    <source>
        <strain evidence="1 2">CFSAN001627</strain>
    </source>
</reference>
<accession>M1ZVN1</accession>
<comment type="caution">
    <text evidence="1">The sequence shown here is derived from an EMBL/GenBank/DDBJ whole genome shotgun (WGS) entry which is preliminary data.</text>
</comment>
<gene>
    <name evidence="1" type="ORF">CFSAN001627_17693</name>
</gene>
<dbReference type="Pfam" id="PF10122">
    <property type="entry name" value="Zn_ribbon_Com"/>
    <property type="match status" value="1"/>
</dbReference>
<protein>
    <recommendedName>
        <fullName evidence="3">Com family DNA-binding transcriptional regulator</fullName>
    </recommendedName>
</protein>
<organism evidence="1 2">
    <name type="scientific">Clostridium botulinum CFSAN001627</name>
    <dbReference type="NCBI Taxonomy" id="1232189"/>
    <lineage>
        <taxon>Bacteria</taxon>
        <taxon>Bacillati</taxon>
        <taxon>Bacillota</taxon>
        <taxon>Clostridia</taxon>
        <taxon>Eubacteriales</taxon>
        <taxon>Clostridiaceae</taxon>
        <taxon>Clostridium</taxon>
    </lineage>
</organism>
<dbReference type="Proteomes" id="UP000011944">
    <property type="component" value="Unassembled WGS sequence"/>
</dbReference>
<dbReference type="AlphaFoldDB" id="M1ZVN1"/>
<evidence type="ECO:0008006" key="3">
    <source>
        <dbReference type="Google" id="ProtNLM"/>
    </source>
</evidence>
<dbReference type="InterPro" id="IPR019294">
    <property type="entry name" value="Translation_reg_Com"/>
</dbReference>